<sequence>MATRSMWRQSLRADPGWSGHWAECAREDRIAGIKSWNLLKKAQFSLHGAERNPRASGYAEHPSLLLLFSLQDSC</sequence>
<reference evidence="1 2" key="1">
    <citation type="submission" date="2023-09" db="EMBL/GenBank/DDBJ databases">
        <authorList>
            <person name="Wang M."/>
        </authorList>
    </citation>
    <scope>NUCLEOTIDE SEQUENCE [LARGE SCALE GENOMIC DNA]</scope>
    <source>
        <strain evidence="1">GT-2023</strain>
        <tissue evidence="1">Liver</tissue>
    </source>
</reference>
<dbReference type="Proteomes" id="UP001558613">
    <property type="component" value="Unassembled WGS sequence"/>
</dbReference>
<keyword evidence="2" id="KW-1185">Reference proteome</keyword>
<proteinExistence type="predicted"/>
<dbReference type="EMBL" id="JAYMGO010000008">
    <property type="protein sequence ID" value="KAL1269955.1"/>
    <property type="molecule type" value="Genomic_DNA"/>
</dbReference>
<comment type="caution">
    <text evidence="1">The sequence shown here is derived from an EMBL/GenBank/DDBJ whole genome shotgun (WGS) entry which is preliminary data.</text>
</comment>
<evidence type="ECO:0000313" key="1">
    <source>
        <dbReference type="EMBL" id="KAL1269955.1"/>
    </source>
</evidence>
<organism evidence="1 2">
    <name type="scientific">Cirrhinus molitorella</name>
    <name type="common">mud carp</name>
    <dbReference type="NCBI Taxonomy" id="172907"/>
    <lineage>
        <taxon>Eukaryota</taxon>
        <taxon>Metazoa</taxon>
        <taxon>Chordata</taxon>
        <taxon>Craniata</taxon>
        <taxon>Vertebrata</taxon>
        <taxon>Euteleostomi</taxon>
        <taxon>Actinopterygii</taxon>
        <taxon>Neopterygii</taxon>
        <taxon>Teleostei</taxon>
        <taxon>Ostariophysi</taxon>
        <taxon>Cypriniformes</taxon>
        <taxon>Cyprinidae</taxon>
        <taxon>Labeoninae</taxon>
        <taxon>Labeonini</taxon>
        <taxon>Cirrhinus</taxon>
    </lineage>
</organism>
<name>A0ABR3MZ85_9TELE</name>
<accession>A0ABR3MZ85</accession>
<protein>
    <submittedName>
        <fullName evidence="1">Uncharacterized protein</fullName>
    </submittedName>
</protein>
<gene>
    <name evidence="1" type="ORF">QQF64_032244</name>
</gene>
<evidence type="ECO:0000313" key="2">
    <source>
        <dbReference type="Proteomes" id="UP001558613"/>
    </source>
</evidence>